<accession>A0AB73T6Z2</accession>
<keyword evidence="1 2" id="KW-0238">DNA-binding</keyword>
<name>A0AB73T6Z2_9FIRM</name>
<protein>
    <submittedName>
        <fullName evidence="4">TetR family transcriptional regulator</fullName>
    </submittedName>
</protein>
<reference evidence="4 5" key="1">
    <citation type="submission" date="2018-05" db="EMBL/GenBank/DDBJ databases">
        <authorList>
            <person name="Goeker M."/>
            <person name="Huntemann M."/>
            <person name="Clum A."/>
            <person name="Pillay M."/>
            <person name="Palaniappan K."/>
            <person name="Varghese N."/>
            <person name="Mikhailova N."/>
            <person name="Stamatis D."/>
            <person name="Reddy T."/>
            <person name="Daum C."/>
            <person name="Shapiro N."/>
            <person name="Ivanova N."/>
            <person name="Kyrpides N."/>
            <person name="Woyke T."/>
        </authorList>
    </citation>
    <scope>NUCLEOTIDE SEQUENCE [LARGE SCALE GENOMIC DNA]</scope>
    <source>
        <strain evidence="4 5">DSM 26524</strain>
    </source>
</reference>
<keyword evidence="5" id="KW-1185">Reference proteome</keyword>
<dbReference type="PRINTS" id="PR00455">
    <property type="entry name" value="HTHTETR"/>
</dbReference>
<feature type="domain" description="HTH tetR-type" evidence="3">
    <location>
        <begin position="9"/>
        <end position="69"/>
    </location>
</feature>
<dbReference type="RefSeq" id="WP_109625457.1">
    <property type="nucleotide sequence ID" value="NZ_JANKBI010000002.1"/>
</dbReference>
<organism evidence="4 5">
    <name type="scientific">Murimonas intestini</name>
    <dbReference type="NCBI Taxonomy" id="1337051"/>
    <lineage>
        <taxon>Bacteria</taxon>
        <taxon>Bacillati</taxon>
        <taxon>Bacillota</taxon>
        <taxon>Clostridia</taxon>
        <taxon>Lachnospirales</taxon>
        <taxon>Lachnospiraceae</taxon>
        <taxon>Murimonas</taxon>
    </lineage>
</organism>
<feature type="DNA-binding region" description="H-T-H motif" evidence="2">
    <location>
        <begin position="32"/>
        <end position="51"/>
    </location>
</feature>
<dbReference type="Gene3D" id="1.10.357.10">
    <property type="entry name" value="Tetracycline Repressor, domain 2"/>
    <property type="match status" value="1"/>
</dbReference>
<sequence>MSKLENNKKQKKEALLNTAFDLFITKGIQKTSISDIVEKAGVAKGTFYLYFSDKYDLRNKLISHKANQILGSAYTAMKSAGIDSFEDRVVFIADHVINQLNQDKSLLNLIAKHLSWGIFKNALTRMDNDTDKNVYDIYYQILSESGQTFKDPEIMVYMIVETVSGSTYSPILYSQPAPIEDMKPYIFESVRTIIKQHTQGD</sequence>
<dbReference type="InterPro" id="IPR023772">
    <property type="entry name" value="DNA-bd_HTH_TetR-type_CS"/>
</dbReference>
<dbReference type="Pfam" id="PF00440">
    <property type="entry name" value="TetR_N"/>
    <property type="match status" value="1"/>
</dbReference>
<dbReference type="GO" id="GO:0003677">
    <property type="term" value="F:DNA binding"/>
    <property type="evidence" value="ECO:0007669"/>
    <property type="project" value="UniProtKB-UniRule"/>
</dbReference>
<evidence type="ECO:0000259" key="3">
    <source>
        <dbReference type="PROSITE" id="PS50977"/>
    </source>
</evidence>
<dbReference type="PROSITE" id="PS50977">
    <property type="entry name" value="HTH_TETR_2"/>
    <property type="match status" value="1"/>
</dbReference>
<dbReference type="AlphaFoldDB" id="A0AB73T6Z2"/>
<dbReference type="Proteomes" id="UP000245412">
    <property type="component" value="Unassembled WGS sequence"/>
</dbReference>
<proteinExistence type="predicted"/>
<dbReference type="InterPro" id="IPR009057">
    <property type="entry name" value="Homeodomain-like_sf"/>
</dbReference>
<evidence type="ECO:0000313" key="4">
    <source>
        <dbReference type="EMBL" id="PWJ77355.1"/>
    </source>
</evidence>
<comment type="caution">
    <text evidence="4">The sequence shown here is derived from an EMBL/GenBank/DDBJ whole genome shotgun (WGS) entry which is preliminary data.</text>
</comment>
<dbReference type="InterPro" id="IPR001647">
    <property type="entry name" value="HTH_TetR"/>
</dbReference>
<evidence type="ECO:0000256" key="2">
    <source>
        <dbReference type="PROSITE-ProRule" id="PRU00335"/>
    </source>
</evidence>
<evidence type="ECO:0000256" key="1">
    <source>
        <dbReference type="ARBA" id="ARBA00023125"/>
    </source>
</evidence>
<dbReference type="PANTHER" id="PTHR43479:SF11">
    <property type="entry name" value="ACREF_ENVCD OPERON REPRESSOR-RELATED"/>
    <property type="match status" value="1"/>
</dbReference>
<dbReference type="SUPFAM" id="SSF46689">
    <property type="entry name" value="Homeodomain-like"/>
    <property type="match status" value="1"/>
</dbReference>
<gene>
    <name evidence="4" type="ORF">C7383_103199</name>
</gene>
<dbReference type="PANTHER" id="PTHR43479">
    <property type="entry name" value="ACREF/ENVCD OPERON REPRESSOR-RELATED"/>
    <property type="match status" value="1"/>
</dbReference>
<dbReference type="PROSITE" id="PS01081">
    <property type="entry name" value="HTH_TETR_1"/>
    <property type="match status" value="1"/>
</dbReference>
<dbReference type="InterPro" id="IPR050624">
    <property type="entry name" value="HTH-type_Tx_Regulator"/>
</dbReference>
<evidence type="ECO:0000313" key="5">
    <source>
        <dbReference type="Proteomes" id="UP000245412"/>
    </source>
</evidence>
<dbReference type="EMBL" id="QGGY01000003">
    <property type="protein sequence ID" value="PWJ77355.1"/>
    <property type="molecule type" value="Genomic_DNA"/>
</dbReference>